<keyword evidence="1 4" id="KW-0349">Heme</keyword>
<reference evidence="7" key="1">
    <citation type="journal article" date="2019" name="Int. J. Syst. Evol. Microbiol.">
        <title>The Global Catalogue of Microorganisms (GCM) 10K type strain sequencing project: providing services to taxonomists for standard genome sequencing and annotation.</title>
        <authorList>
            <consortium name="The Broad Institute Genomics Platform"/>
            <consortium name="The Broad Institute Genome Sequencing Center for Infectious Disease"/>
            <person name="Wu L."/>
            <person name="Ma J."/>
        </authorList>
    </citation>
    <scope>NUCLEOTIDE SEQUENCE [LARGE SCALE GENOMIC DNA]</scope>
    <source>
        <strain evidence="7">CGMCC 4.7283</strain>
    </source>
</reference>
<accession>A0ABV9KQ73</accession>
<keyword evidence="7" id="KW-1185">Reference proteome</keyword>
<dbReference type="SUPFAM" id="SSF46626">
    <property type="entry name" value="Cytochrome c"/>
    <property type="match status" value="2"/>
</dbReference>
<evidence type="ECO:0000259" key="5">
    <source>
        <dbReference type="PROSITE" id="PS51007"/>
    </source>
</evidence>
<dbReference type="InterPro" id="IPR036909">
    <property type="entry name" value="Cyt_c-like_dom_sf"/>
</dbReference>
<dbReference type="RefSeq" id="WP_380722598.1">
    <property type="nucleotide sequence ID" value="NZ_JBHSGI010000034.1"/>
</dbReference>
<dbReference type="EMBL" id="JBHSGI010000034">
    <property type="protein sequence ID" value="MFC4671746.1"/>
    <property type="molecule type" value="Genomic_DNA"/>
</dbReference>
<keyword evidence="3 4" id="KW-0408">Iron</keyword>
<dbReference type="Proteomes" id="UP001595973">
    <property type="component" value="Unassembled WGS sequence"/>
</dbReference>
<dbReference type="Gene3D" id="1.10.760.10">
    <property type="entry name" value="Cytochrome c-like domain"/>
    <property type="match status" value="2"/>
</dbReference>
<sequence>MRKLLLTLAALAVIAAAAGWILSAPRPLGEDAVAGLTGDPEHGAMVFWAGGCAACHAAPGAEGEARLVLAGGYRMESPFGTFVAPNISPAPEGIAGWSTLDLANALKRGVSPGGAHYYPALPYGTYTRMTMQDVADLKAFMDTLPPSDVASQPHDLTFPFTIRRSLGLWKLLFLNDDWIRPADTPELERGRYLAEALGHCAECHTPRNALGALDTTRWMQGAPNPSGKGTIPAINAANLAWTAQDIVYYLETGFTPDYDSAGGEMAQVVKNIANLPPEDRAAIAAYIKAVP</sequence>
<gene>
    <name evidence="6" type="ORF">ACFO5X_24560</name>
</gene>
<dbReference type="PANTHER" id="PTHR35008">
    <property type="entry name" value="BLL4482 PROTEIN-RELATED"/>
    <property type="match status" value="1"/>
</dbReference>
<comment type="caution">
    <text evidence="6">The sequence shown here is derived from an EMBL/GenBank/DDBJ whole genome shotgun (WGS) entry which is preliminary data.</text>
</comment>
<evidence type="ECO:0000256" key="1">
    <source>
        <dbReference type="ARBA" id="ARBA00022617"/>
    </source>
</evidence>
<keyword evidence="2 4" id="KW-0479">Metal-binding</keyword>
<organism evidence="6 7">
    <name type="scientific">Seohaeicola nanhaiensis</name>
    <dbReference type="NCBI Taxonomy" id="1387282"/>
    <lineage>
        <taxon>Bacteria</taxon>
        <taxon>Pseudomonadati</taxon>
        <taxon>Pseudomonadota</taxon>
        <taxon>Alphaproteobacteria</taxon>
        <taxon>Rhodobacterales</taxon>
        <taxon>Roseobacteraceae</taxon>
        <taxon>Seohaeicola</taxon>
    </lineage>
</organism>
<feature type="domain" description="Cytochrome c" evidence="5">
    <location>
        <begin position="38"/>
        <end position="145"/>
    </location>
</feature>
<dbReference type="PROSITE" id="PS51007">
    <property type="entry name" value="CYTC"/>
    <property type="match status" value="2"/>
</dbReference>
<proteinExistence type="predicted"/>
<protein>
    <submittedName>
        <fullName evidence="6">C-type cytochrome</fullName>
    </submittedName>
</protein>
<dbReference type="PANTHER" id="PTHR35008:SF8">
    <property type="entry name" value="ALCOHOL DEHYDROGENASE CYTOCHROME C SUBUNIT"/>
    <property type="match status" value="1"/>
</dbReference>
<dbReference type="InterPro" id="IPR009056">
    <property type="entry name" value="Cyt_c-like_dom"/>
</dbReference>
<feature type="domain" description="Cytochrome c" evidence="5">
    <location>
        <begin position="185"/>
        <end position="291"/>
    </location>
</feature>
<evidence type="ECO:0000256" key="4">
    <source>
        <dbReference type="PROSITE-ProRule" id="PRU00433"/>
    </source>
</evidence>
<evidence type="ECO:0000313" key="6">
    <source>
        <dbReference type="EMBL" id="MFC4671746.1"/>
    </source>
</evidence>
<dbReference type="InterPro" id="IPR051459">
    <property type="entry name" value="Cytochrome_c-type_DH"/>
</dbReference>
<dbReference type="Pfam" id="PF00034">
    <property type="entry name" value="Cytochrom_C"/>
    <property type="match status" value="2"/>
</dbReference>
<evidence type="ECO:0000313" key="7">
    <source>
        <dbReference type="Proteomes" id="UP001595973"/>
    </source>
</evidence>
<evidence type="ECO:0000256" key="3">
    <source>
        <dbReference type="ARBA" id="ARBA00023004"/>
    </source>
</evidence>
<evidence type="ECO:0000256" key="2">
    <source>
        <dbReference type="ARBA" id="ARBA00022723"/>
    </source>
</evidence>
<name>A0ABV9KQ73_9RHOB</name>